<keyword evidence="3" id="KW-0949">S-adenosyl-L-methionine</keyword>
<gene>
    <name evidence="8" type="ORF">NRIC_25380</name>
</gene>
<keyword evidence="6" id="KW-0411">Iron-sulfur</keyword>
<dbReference type="SFLD" id="SFLDS00029">
    <property type="entry name" value="Radical_SAM"/>
    <property type="match status" value="1"/>
</dbReference>
<evidence type="ECO:0000256" key="3">
    <source>
        <dbReference type="ARBA" id="ARBA00022691"/>
    </source>
</evidence>
<dbReference type="AlphaFoldDB" id="A0A4P5P9A6"/>
<dbReference type="InterPro" id="IPR000385">
    <property type="entry name" value="MoaA_NifB_PqqE_Fe-S-bd_CS"/>
</dbReference>
<dbReference type="GO" id="GO:0046872">
    <property type="term" value="F:metal ion binding"/>
    <property type="evidence" value="ECO:0007669"/>
    <property type="project" value="UniProtKB-KW"/>
</dbReference>
<dbReference type="PROSITE" id="PS01305">
    <property type="entry name" value="MOAA_NIFB_PQQE"/>
    <property type="match status" value="1"/>
</dbReference>
<dbReference type="InterPro" id="IPR023867">
    <property type="entry name" value="Sulphatase_maturase_rSAM"/>
</dbReference>
<dbReference type="RefSeq" id="WP_146623067.1">
    <property type="nucleotide sequence ID" value="NZ_BJCC01000022.1"/>
</dbReference>
<feature type="domain" description="Radical SAM core" evidence="7">
    <location>
        <begin position="84"/>
        <end position="322"/>
    </location>
</feature>
<dbReference type="EMBL" id="BJCC01000022">
    <property type="protein sequence ID" value="GCF94647.1"/>
    <property type="molecule type" value="Genomic_DNA"/>
</dbReference>
<evidence type="ECO:0000256" key="1">
    <source>
        <dbReference type="ARBA" id="ARBA00001966"/>
    </source>
</evidence>
<dbReference type="Pfam" id="PF04055">
    <property type="entry name" value="Radical_SAM"/>
    <property type="match status" value="1"/>
</dbReference>
<dbReference type="PROSITE" id="PS51918">
    <property type="entry name" value="RADICAL_SAM"/>
    <property type="match status" value="1"/>
</dbReference>
<keyword evidence="4" id="KW-0479">Metal-binding</keyword>
<organism evidence="8 9">
    <name type="scientific">Enterococcus florum</name>
    <dbReference type="NCBI Taxonomy" id="2480627"/>
    <lineage>
        <taxon>Bacteria</taxon>
        <taxon>Bacillati</taxon>
        <taxon>Bacillota</taxon>
        <taxon>Bacilli</taxon>
        <taxon>Lactobacillales</taxon>
        <taxon>Enterococcaceae</taxon>
        <taxon>Enterococcus</taxon>
    </lineage>
</organism>
<dbReference type="InterPro" id="IPR013785">
    <property type="entry name" value="Aldolase_TIM"/>
</dbReference>
<protein>
    <submittedName>
        <fullName evidence="8">Cys-rich peptide radical SAM maturase CcpM</fullName>
    </submittedName>
</protein>
<dbReference type="SFLD" id="SFLDG01067">
    <property type="entry name" value="SPASM/twitch_domain_containing"/>
    <property type="match status" value="1"/>
</dbReference>
<reference evidence="9" key="1">
    <citation type="submission" date="2019-02" db="EMBL/GenBank/DDBJ databases">
        <title>Draft genome sequence of Enterococcus sp. Gos25-1.</title>
        <authorList>
            <person name="Tanaka N."/>
            <person name="Shiwa Y."/>
            <person name="Fujita N."/>
        </authorList>
    </citation>
    <scope>NUCLEOTIDE SEQUENCE [LARGE SCALE GENOMIC DNA]</scope>
    <source>
        <strain evidence="9">Gos25-1</strain>
    </source>
</reference>
<dbReference type="PANTHER" id="PTHR43273">
    <property type="entry name" value="ANAEROBIC SULFATASE-MATURATING ENZYME HOMOLOG ASLB-RELATED"/>
    <property type="match status" value="1"/>
</dbReference>
<dbReference type="SFLD" id="SFLDG01386">
    <property type="entry name" value="main_SPASM_domain-containing"/>
    <property type="match status" value="1"/>
</dbReference>
<evidence type="ECO:0000259" key="7">
    <source>
        <dbReference type="PROSITE" id="PS51918"/>
    </source>
</evidence>
<comment type="caution">
    <text evidence="8">The sequence shown here is derived from an EMBL/GenBank/DDBJ whole genome shotgun (WGS) entry which is preliminary data.</text>
</comment>
<dbReference type="InterPro" id="IPR024001">
    <property type="entry name" value="Cys-rich_pep_rSAM_mat_CcpM"/>
</dbReference>
<evidence type="ECO:0000256" key="5">
    <source>
        <dbReference type="ARBA" id="ARBA00023004"/>
    </source>
</evidence>
<dbReference type="Gene3D" id="3.20.20.70">
    <property type="entry name" value="Aldolase class I"/>
    <property type="match status" value="1"/>
</dbReference>
<sequence>MKNNIPFVHLFNVSENHYMFDVNTDSILKITESTSKKVNDLFDKSKHGEVENSEDLLKLRENGYLKSNRVEKTLHPSTKLLPTILRSKINFLVLQVTQGCNLRCSYCIYSGLYDTRQHSKKKMSFDTAKKAMDYLITHSTDSPDLKVGFYGGEPLLEFELIKKCVDYMETMGANKPRVYNITTNGTCLTSNVMDFFVKHNFRVTISLDGPENVHDRSRRFVDSDKGSFRLIKRNLEKFKERHPQYYSQNVGFNTVLTSKDSYFEISDYFNSEDVFSNSEFSCNFVSDAQSKDAININDQFLQEYYYEYFKMLLSKVGRVGEKNVSVIIKQEFTNIWQTRTGKQNFKREKLPSISHHAGPCIPGEKSLFVTADEKLFPCERVSENSEYCSLGSLDSGVDVNKAEKMLNVETGMEKHCHNCWAYEYCGMCCRFSTSQADITKQIQMRCSGMRTGVENLFKDYCVLRELGFDFEVNHN</sequence>
<keyword evidence="9" id="KW-1185">Reference proteome</keyword>
<dbReference type="NCBIfam" id="TIGR04068">
    <property type="entry name" value="rSAM_ocin_clost"/>
    <property type="match status" value="1"/>
</dbReference>
<accession>A0A4P5P9A6</accession>
<dbReference type="PANTHER" id="PTHR43273:SF8">
    <property type="entry name" value="RADICAL SAM DOMAIN PROTEIN"/>
    <property type="match status" value="1"/>
</dbReference>
<dbReference type="SUPFAM" id="SSF102114">
    <property type="entry name" value="Radical SAM enzymes"/>
    <property type="match status" value="1"/>
</dbReference>
<evidence type="ECO:0000313" key="8">
    <source>
        <dbReference type="EMBL" id="GCF94647.1"/>
    </source>
</evidence>
<keyword evidence="5" id="KW-0408">Iron</keyword>
<evidence type="ECO:0000256" key="6">
    <source>
        <dbReference type="ARBA" id="ARBA00023014"/>
    </source>
</evidence>
<evidence type="ECO:0000313" key="9">
    <source>
        <dbReference type="Proteomes" id="UP000290567"/>
    </source>
</evidence>
<comment type="cofactor">
    <cofactor evidence="1">
        <name>[4Fe-4S] cluster</name>
        <dbReference type="ChEBI" id="CHEBI:49883"/>
    </cofactor>
</comment>
<dbReference type="InterPro" id="IPR058240">
    <property type="entry name" value="rSAM_sf"/>
</dbReference>
<dbReference type="Proteomes" id="UP000290567">
    <property type="component" value="Unassembled WGS sequence"/>
</dbReference>
<dbReference type="GO" id="GO:0051539">
    <property type="term" value="F:4 iron, 4 sulfur cluster binding"/>
    <property type="evidence" value="ECO:0007669"/>
    <property type="project" value="UniProtKB-KW"/>
</dbReference>
<dbReference type="CDD" id="cd01335">
    <property type="entry name" value="Radical_SAM"/>
    <property type="match status" value="1"/>
</dbReference>
<dbReference type="OrthoDB" id="9808591at2"/>
<evidence type="ECO:0000256" key="4">
    <source>
        <dbReference type="ARBA" id="ARBA00022723"/>
    </source>
</evidence>
<name>A0A4P5P9A6_9ENTE</name>
<dbReference type="SFLD" id="SFLDG01384">
    <property type="entry name" value="thioether_bond_formation_requi"/>
    <property type="match status" value="1"/>
</dbReference>
<proteinExistence type="predicted"/>
<dbReference type="InterPro" id="IPR007197">
    <property type="entry name" value="rSAM"/>
</dbReference>
<dbReference type="GO" id="GO:0016491">
    <property type="term" value="F:oxidoreductase activity"/>
    <property type="evidence" value="ECO:0007669"/>
    <property type="project" value="InterPro"/>
</dbReference>
<keyword evidence="2" id="KW-0004">4Fe-4S</keyword>
<evidence type="ECO:0000256" key="2">
    <source>
        <dbReference type="ARBA" id="ARBA00022485"/>
    </source>
</evidence>